<sequence>MKSETKLDSALFQLTPTRTRCDLVITANGKTEKIASGLLEPFLAHLKTARDQIAKGGYSITLEPDPGSDVTWFTKGTMERFVRFVSTPEVLERVNTVESEMLQIDEAIAIQSNENLGLSTVEDHQSKSKENIEGSKPAFDADSEKAIVLFKPGVQQPESNGPTVLEENSKVQLLRVLETRKTVLQKEQGMAFARAVAAGFGMDHMVHLLSFAEFFGASRLMEACIRFMELWKRKHETGQWLEIEATEAMSCRSDFSSMNASGIVISHGELGVDSNGKANNDASGNMSHQHLSSDPNSDKRPPMDAQVRSGPHQYFQGNFQHSMYPQWPIHSPSGAPLFQAYPIQGMPYHQNYQPGGPFFQPPHPPMEDPRFNGAHRMGQKRHSMDGKDGNVESETWEMGVSNGRSYNGTDQSISEKEVSQGQEPQRKVSRSGKTKSGVVVIRNINYITSKRNNASASESETASESESDEEVESHSDALEKKHKNSVRSSKGKGSHSKSTGTWNSNDRDDTSYGQEADSMNWQAFQNFLLRDVEEVTNIVDRGMFSSEKETPVKRRQSTPGSDPILHRRDSGGVADHHTPEFNFGSGNATRTYKQRASSDELKISHEGLHSHGRKVLRDGHRDVQFMEIGVKGGYRKGTHDDFILYGKGNQPVTNSHSNPLACNEFGNAHNFDQSLSQNATDESFIVPLRSGLHDQVGSDRRTAIDIDSEVPTALQRTEDSSSRIRTRVNYEPDDLSFMPERGTERESTGYDRAVDYEMEVRAEDGIIADNGNHKDVSTGIKDRLKKSDREKKSRVQDAAQKRKMEAAVRKGKLSKSDPSAEARVRAERLRAFKADLQKMKREKEEEERKRLEALKQQRQKRITARGSSNPAHLRSPSKQIKSQLPTKLSLGSHKASRFSDSEPGSFSPLQRLPTKFASGGSGGPQKTTKPNRLNAARVAGNGLSRSASSLTDLKKQDSSHELKAVSIRTRRLSDPKGGNGHHATLKFGAGNTLSKTKLPVEPEIKKISAIMSLDRTKSATLPELKIKTSRSNSDIIQNNSAAKEIKQKNNGNRSSLTPESIKSKKSNEKTPHITSGHDNPVIEKTVVMLEHDVHAVPVVQTSEEKIKVKRGAHDDGSIQTATGVTEYAAIRAPASPVIISEVDTNPSQFQLDVHPSSNQVTKGNASNQILKSPSIIVSETPYKAPLARASSLEDPCTSNSEYSKAPAVSSEMETITETVKAHISGSVDINSLELIHGSLEKPRGKEYSTGFRRLLKFGRKNHSSAAGEHNIETDKSSIDGLVIDEHDATSDHPNEVHSLKNRLSQDDSPMGGTSHKVSRPFSLLSPFRSKSSEKKQTHDTAIIYKV</sequence>
<feature type="compositionally biased region" description="Basic and acidic residues" evidence="1">
    <location>
        <begin position="771"/>
        <end position="824"/>
    </location>
</feature>
<dbReference type="OrthoDB" id="1928292at2759"/>
<keyword evidence="3" id="KW-1185">Reference proteome</keyword>
<gene>
    <name evidence="2" type="ORF">CKAN_02601900</name>
</gene>
<comment type="caution">
    <text evidence="2">The sequence shown here is derived from an EMBL/GenBank/DDBJ whole genome shotgun (WGS) entry which is preliminary data.</text>
</comment>
<feature type="region of interest" description="Disordered" evidence="1">
    <location>
        <begin position="840"/>
        <end position="933"/>
    </location>
</feature>
<feature type="region of interest" description="Disordered" evidence="1">
    <location>
        <begin position="451"/>
        <end position="514"/>
    </location>
</feature>
<feature type="region of interest" description="Disordered" evidence="1">
    <location>
        <begin position="546"/>
        <end position="588"/>
    </location>
</feature>
<protein>
    <submittedName>
        <fullName evidence="2">Titin isoform X1</fullName>
    </submittedName>
</protein>
<accession>A0A3S3PS32</accession>
<feature type="region of interest" description="Disordered" evidence="1">
    <location>
        <begin position="1301"/>
        <end position="1339"/>
    </location>
</feature>
<evidence type="ECO:0000313" key="3">
    <source>
        <dbReference type="Proteomes" id="UP000283530"/>
    </source>
</evidence>
<feature type="compositionally biased region" description="Basic residues" evidence="1">
    <location>
        <begin position="480"/>
        <end position="495"/>
    </location>
</feature>
<dbReference type="Proteomes" id="UP000283530">
    <property type="component" value="Unassembled WGS sequence"/>
</dbReference>
<feature type="region of interest" description="Disordered" evidence="1">
    <location>
        <begin position="358"/>
        <end position="436"/>
    </location>
</feature>
<feature type="compositionally biased region" description="Acidic residues" evidence="1">
    <location>
        <begin position="461"/>
        <end position="471"/>
    </location>
</feature>
<evidence type="ECO:0000313" key="2">
    <source>
        <dbReference type="EMBL" id="RWR96622.1"/>
    </source>
</evidence>
<organism evidence="2 3">
    <name type="scientific">Cinnamomum micranthum f. kanehirae</name>
    <dbReference type="NCBI Taxonomy" id="337451"/>
    <lineage>
        <taxon>Eukaryota</taxon>
        <taxon>Viridiplantae</taxon>
        <taxon>Streptophyta</taxon>
        <taxon>Embryophyta</taxon>
        <taxon>Tracheophyta</taxon>
        <taxon>Spermatophyta</taxon>
        <taxon>Magnoliopsida</taxon>
        <taxon>Magnoliidae</taxon>
        <taxon>Laurales</taxon>
        <taxon>Lauraceae</taxon>
        <taxon>Cinnamomum</taxon>
    </lineage>
</organism>
<feature type="compositionally biased region" description="Polar residues" evidence="1">
    <location>
        <begin position="865"/>
        <end position="886"/>
    </location>
</feature>
<reference evidence="2 3" key="1">
    <citation type="journal article" date="2019" name="Nat. Plants">
        <title>Stout camphor tree genome fills gaps in understanding of flowering plant genome evolution.</title>
        <authorList>
            <person name="Chaw S.M."/>
            <person name="Liu Y.C."/>
            <person name="Wu Y.W."/>
            <person name="Wang H.Y."/>
            <person name="Lin C.I."/>
            <person name="Wu C.S."/>
            <person name="Ke H.M."/>
            <person name="Chang L.Y."/>
            <person name="Hsu C.Y."/>
            <person name="Yang H.T."/>
            <person name="Sudianto E."/>
            <person name="Hsu M.H."/>
            <person name="Wu K.P."/>
            <person name="Wang L.N."/>
            <person name="Leebens-Mack J.H."/>
            <person name="Tsai I.J."/>
        </authorList>
    </citation>
    <scope>NUCLEOTIDE SEQUENCE [LARGE SCALE GENOMIC DNA]</scope>
    <source>
        <strain evidence="3">cv. Chaw 1501</strain>
        <tissue evidence="2">Young leaves</tissue>
    </source>
</reference>
<feature type="compositionally biased region" description="Basic and acidic residues" evidence="1">
    <location>
        <begin position="1061"/>
        <end position="1071"/>
    </location>
</feature>
<name>A0A3S3PS32_9MAGN</name>
<feature type="compositionally biased region" description="Basic and acidic residues" evidence="1">
    <location>
        <begin position="840"/>
        <end position="855"/>
    </location>
</feature>
<dbReference type="STRING" id="337451.A0A3S3PS32"/>
<feature type="compositionally biased region" description="Basic and acidic residues" evidence="1">
    <location>
        <begin position="564"/>
        <end position="579"/>
    </location>
</feature>
<proteinExistence type="predicted"/>
<feature type="region of interest" description="Disordered" evidence="1">
    <location>
        <begin position="1035"/>
        <end position="1079"/>
    </location>
</feature>
<dbReference type="PANTHER" id="PTHR31008:SF2">
    <property type="entry name" value="COP1-INTERACTING PROTEIN-LIKE PROTEIN"/>
    <property type="match status" value="1"/>
</dbReference>
<feature type="compositionally biased region" description="Polar residues" evidence="1">
    <location>
        <begin position="402"/>
        <end position="412"/>
    </location>
</feature>
<feature type="compositionally biased region" description="Polar residues" evidence="1">
    <location>
        <begin position="276"/>
        <end position="295"/>
    </location>
</feature>
<evidence type="ECO:0000256" key="1">
    <source>
        <dbReference type="SAM" id="MobiDB-lite"/>
    </source>
</evidence>
<feature type="region of interest" description="Disordered" evidence="1">
    <location>
        <begin position="767"/>
        <end position="824"/>
    </location>
</feature>
<feature type="compositionally biased region" description="Polar residues" evidence="1">
    <location>
        <begin position="1048"/>
        <end position="1060"/>
    </location>
</feature>
<dbReference type="PANTHER" id="PTHR31008">
    <property type="entry name" value="COP1-INTERACTING PROTEIN-RELATED"/>
    <property type="match status" value="1"/>
</dbReference>
<dbReference type="EMBL" id="QPKB01000012">
    <property type="protein sequence ID" value="RWR96622.1"/>
    <property type="molecule type" value="Genomic_DNA"/>
</dbReference>
<feature type="region of interest" description="Disordered" evidence="1">
    <location>
        <begin position="274"/>
        <end position="311"/>
    </location>
</feature>